<name>A0A9D1PIV5_9FIRM</name>
<comment type="caution">
    <text evidence="1">The sequence shown here is derived from an EMBL/GenBank/DDBJ whole genome shotgun (WGS) entry which is preliminary data.</text>
</comment>
<dbReference type="Proteomes" id="UP000886808">
    <property type="component" value="Unassembled WGS sequence"/>
</dbReference>
<dbReference type="EMBL" id="DXIE01000026">
    <property type="protein sequence ID" value="HIV61916.1"/>
    <property type="molecule type" value="Genomic_DNA"/>
</dbReference>
<evidence type="ECO:0000313" key="2">
    <source>
        <dbReference type="Proteomes" id="UP000886808"/>
    </source>
</evidence>
<sequence length="86" mass="9886">MSDNMKELLAINRDYFTPAEVAKVLCCDPQAIRFKARYAPDTLGFPTLLWGTRVKIPRIPFLKSLGIEETEIKTLYIEPKSNIKQK</sequence>
<organism evidence="1 2">
    <name type="scientific">Candidatus Butyricicoccus avistercoris</name>
    <dbReference type="NCBI Taxonomy" id="2838518"/>
    <lineage>
        <taxon>Bacteria</taxon>
        <taxon>Bacillati</taxon>
        <taxon>Bacillota</taxon>
        <taxon>Clostridia</taxon>
        <taxon>Eubacteriales</taxon>
        <taxon>Butyricicoccaceae</taxon>
        <taxon>Butyricicoccus</taxon>
    </lineage>
</organism>
<reference evidence="1" key="1">
    <citation type="journal article" date="2021" name="PeerJ">
        <title>Extensive microbial diversity within the chicken gut microbiome revealed by metagenomics and culture.</title>
        <authorList>
            <person name="Gilroy R."/>
            <person name="Ravi A."/>
            <person name="Getino M."/>
            <person name="Pursley I."/>
            <person name="Horton D.L."/>
            <person name="Alikhan N.F."/>
            <person name="Baker D."/>
            <person name="Gharbi K."/>
            <person name="Hall N."/>
            <person name="Watson M."/>
            <person name="Adriaenssens E.M."/>
            <person name="Foster-Nyarko E."/>
            <person name="Jarju S."/>
            <person name="Secka A."/>
            <person name="Antonio M."/>
            <person name="Oren A."/>
            <person name="Chaudhuri R.R."/>
            <person name="La Ragione R."/>
            <person name="Hildebrand F."/>
            <person name="Pallen M.J."/>
        </authorList>
    </citation>
    <scope>NUCLEOTIDE SEQUENCE</scope>
    <source>
        <strain evidence="1">CHK193-4272</strain>
    </source>
</reference>
<proteinExistence type="predicted"/>
<reference evidence="1" key="2">
    <citation type="submission" date="2021-04" db="EMBL/GenBank/DDBJ databases">
        <authorList>
            <person name="Gilroy R."/>
        </authorList>
    </citation>
    <scope>NUCLEOTIDE SEQUENCE</scope>
    <source>
        <strain evidence="1">CHK193-4272</strain>
    </source>
</reference>
<gene>
    <name evidence="1" type="ORF">H9746_03580</name>
</gene>
<evidence type="ECO:0000313" key="1">
    <source>
        <dbReference type="EMBL" id="HIV61916.1"/>
    </source>
</evidence>
<protein>
    <submittedName>
        <fullName evidence="1">Uncharacterized protein</fullName>
    </submittedName>
</protein>
<accession>A0A9D1PIV5</accession>
<dbReference type="AlphaFoldDB" id="A0A9D1PIV5"/>